<dbReference type="Proteomes" id="UP001157418">
    <property type="component" value="Unassembled WGS sequence"/>
</dbReference>
<name>A0AAU9NV75_9ASTR</name>
<keyword evidence="2" id="KW-1185">Reference proteome</keyword>
<dbReference type="AlphaFoldDB" id="A0AAU9NV75"/>
<comment type="caution">
    <text evidence="1">The sequence shown here is derived from an EMBL/GenBank/DDBJ whole genome shotgun (WGS) entry which is preliminary data.</text>
</comment>
<organism evidence="1 2">
    <name type="scientific">Lactuca virosa</name>
    <dbReference type="NCBI Taxonomy" id="75947"/>
    <lineage>
        <taxon>Eukaryota</taxon>
        <taxon>Viridiplantae</taxon>
        <taxon>Streptophyta</taxon>
        <taxon>Embryophyta</taxon>
        <taxon>Tracheophyta</taxon>
        <taxon>Spermatophyta</taxon>
        <taxon>Magnoliopsida</taxon>
        <taxon>eudicotyledons</taxon>
        <taxon>Gunneridae</taxon>
        <taxon>Pentapetalae</taxon>
        <taxon>asterids</taxon>
        <taxon>campanulids</taxon>
        <taxon>Asterales</taxon>
        <taxon>Asteraceae</taxon>
        <taxon>Cichorioideae</taxon>
        <taxon>Cichorieae</taxon>
        <taxon>Lactucinae</taxon>
        <taxon>Lactuca</taxon>
    </lineage>
</organism>
<evidence type="ECO:0000313" key="2">
    <source>
        <dbReference type="Proteomes" id="UP001157418"/>
    </source>
</evidence>
<protein>
    <submittedName>
        <fullName evidence="1">Uncharacterized protein</fullName>
    </submittedName>
</protein>
<accession>A0AAU9NV75</accession>
<sequence length="270" mass="30171">MASPHNQPIPVTSPLTLSLSTESRRHCRSKAQMCLFKILRIISFFPAVDVSYEQRSSHDDRSCENRRFDVDLNIGLCAHNEIEPFEYPLAAEGGENCRDCVVASANNDLHNDDLFLSEERTTEQSEISHVGDQSSGIDCNGASEVEGEKKIRDKGCLDLLIEAAELILANEKTEPSRSIYVESSTTAEKAGGTKRKQHGWTTTAVAVAVAEWYPEFEDTSPVVKSNRGRNQVLPLKYRDSIVEPLVRWPLSRHRSNSDAAFPVPVKRRSK</sequence>
<dbReference type="EMBL" id="CAKMRJ010005412">
    <property type="protein sequence ID" value="CAH1441702.1"/>
    <property type="molecule type" value="Genomic_DNA"/>
</dbReference>
<proteinExistence type="predicted"/>
<evidence type="ECO:0000313" key="1">
    <source>
        <dbReference type="EMBL" id="CAH1441702.1"/>
    </source>
</evidence>
<reference evidence="1 2" key="1">
    <citation type="submission" date="2022-01" db="EMBL/GenBank/DDBJ databases">
        <authorList>
            <person name="Xiong W."/>
            <person name="Schranz E."/>
        </authorList>
    </citation>
    <scope>NUCLEOTIDE SEQUENCE [LARGE SCALE GENOMIC DNA]</scope>
</reference>
<gene>
    <name evidence="1" type="ORF">LVIROSA_LOCUS27742</name>
</gene>